<accession>A0A5N6NZ30</accession>
<dbReference type="AlphaFoldDB" id="A0A5N6NZ30"/>
<gene>
    <name evidence="1" type="ORF">E3N88_13650</name>
</gene>
<evidence type="ECO:0000313" key="2">
    <source>
        <dbReference type="Proteomes" id="UP000326396"/>
    </source>
</evidence>
<sequence length="82" mass="9121">MSSSQSPLTSITVVVDLDVKLRLLQPSPWPSTCASIGYVVSCSMGYGRWRMAWERATVTTGEVDDHGIWEVVIDVSMTRMRS</sequence>
<comment type="caution">
    <text evidence="1">The sequence shown here is derived from an EMBL/GenBank/DDBJ whole genome shotgun (WGS) entry which is preliminary data.</text>
</comment>
<evidence type="ECO:0000313" key="1">
    <source>
        <dbReference type="EMBL" id="KAD5802290.1"/>
    </source>
</evidence>
<reference evidence="1 2" key="1">
    <citation type="submission" date="2019-05" db="EMBL/GenBank/DDBJ databases">
        <title>Mikania micrantha, genome provides insights into the molecular mechanism of rapid growth.</title>
        <authorList>
            <person name="Liu B."/>
        </authorList>
    </citation>
    <scope>NUCLEOTIDE SEQUENCE [LARGE SCALE GENOMIC DNA]</scope>
    <source>
        <strain evidence="1">NLD-2019</strain>
        <tissue evidence="1">Leaf</tissue>
    </source>
</reference>
<dbReference type="EMBL" id="SZYD01000007">
    <property type="protein sequence ID" value="KAD5802290.1"/>
    <property type="molecule type" value="Genomic_DNA"/>
</dbReference>
<proteinExistence type="predicted"/>
<dbReference type="Proteomes" id="UP000326396">
    <property type="component" value="Linkage Group LG15"/>
</dbReference>
<protein>
    <submittedName>
        <fullName evidence="1">Uncharacterized protein</fullName>
    </submittedName>
</protein>
<organism evidence="1 2">
    <name type="scientific">Mikania micrantha</name>
    <name type="common">bitter vine</name>
    <dbReference type="NCBI Taxonomy" id="192012"/>
    <lineage>
        <taxon>Eukaryota</taxon>
        <taxon>Viridiplantae</taxon>
        <taxon>Streptophyta</taxon>
        <taxon>Embryophyta</taxon>
        <taxon>Tracheophyta</taxon>
        <taxon>Spermatophyta</taxon>
        <taxon>Magnoliopsida</taxon>
        <taxon>eudicotyledons</taxon>
        <taxon>Gunneridae</taxon>
        <taxon>Pentapetalae</taxon>
        <taxon>asterids</taxon>
        <taxon>campanulids</taxon>
        <taxon>Asterales</taxon>
        <taxon>Asteraceae</taxon>
        <taxon>Asteroideae</taxon>
        <taxon>Heliantheae alliance</taxon>
        <taxon>Eupatorieae</taxon>
        <taxon>Mikania</taxon>
    </lineage>
</organism>
<keyword evidence="2" id="KW-1185">Reference proteome</keyword>
<name>A0A5N6NZ30_9ASTR</name>